<evidence type="ECO:0000256" key="1">
    <source>
        <dbReference type="SAM" id="Phobius"/>
    </source>
</evidence>
<proteinExistence type="predicted"/>
<evidence type="ECO:0000313" key="3">
    <source>
        <dbReference type="Proteomes" id="UP001461498"/>
    </source>
</evidence>
<accession>A0AAW1DHP2</accession>
<protein>
    <submittedName>
        <fullName evidence="2">Uncharacterized protein</fullName>
    </submittedName>
</protein>
<dbReference type="Proteomes" id="UP001461498">
    <property type="component" value="Unassembled WGS sequence"/>
</dbReference>
<feature type="transmembrane region" description="Helical" evidence="1">
    <location>
        <begin position="18"/>
        <end position="40"/>
    </location>
</feature>
<comment type="caution">
    <text evidence="2">The sequence shown here is derived from an EMBL/GenBank/DDBJ whole genome shotgun (WGS) entry which is preliminary data.</text>
</comment>
<reference evidence="2 3" key="1">
    <citation type="submission" date="2022-12" db="EMBL/GenBank/DDBJ databases">
        <title>Chromosome-level genome assembly of true bugs.</title>
        <authorList>
            <person name="Ma L."/>
            <person name="Li H."/>
        </authorList>
    </citation>
    <scope>NUCLEOTIDE SEQUENCE [LARGE SCALE GENOMIC DNA]</scope>
    <source>
        <strain evidence="2">Lab_2022b</strain>
    </source>
</reference>
<keyword evidence="1" id="KW-1133">Transmembrane helix</keyword>
<name>A0AAW1DHP2_9HEMI</name>
<dbReference type="EMBL" id="JAPXFL010000003">
    <property type="protein sequence ID" value="KAK9509669.1"/>
    <property type="molecule type" value="Genomic_DNA"/>
</dbReference>
<organism evidence="2 3">
    <name type="scientific">Rhynocoris fuscipes</name>
    <dbReference type="NCBI Taxonomy" id="488301"/>
    <lineage>
        <taxon>Eukaryota</taxon>
        <taxon>Metazoa</taxon>
        <taxon>Ecdysozoa</taxon>
        <taxon>Arthropoda</taxon>
        <taxon>Hexapoda</taxon>
        <taxon>Insecta</taxon>
        <taxon>Pterygota</taxon>
        <taxon>Neoptera</taxon>
        <taxon>Paraneoptera</taxon>
        <taxon>Hemiptera</taxon>
        <taxon>Heteroptera</taxon>
        <taxon>Panheteroptera</taxon>
        <taxon>Cimicomorpha</taxon>
        <taxon>Reduviidae</taxon>
        <taxon>Harpactorinae</taxon>
        <taxon>Harpactorini</taxon>
        <taxon>Rhynocoris</taxon>
    </lineage>
</organism>
<sequence length="116" mass="12537">MGSKHKTDTVSAVDEEQVVSPVVFVMIIMILMIVTITAAIHTPLRPPPLPTTTITIVAANITMVMNNIYYSHSAEGIDELDVDVNGIGEASDMDKRLTIDGNADMQCYGSSITITR</sequence>
<evidence type="ECO:0000313" key="2">
    <source>
        <dbReference type="EMBL" id="KAK9509669.1"/>
    </source>
</evidence>
<keyword evidence="3" id="KW-1185">Reference proteome</keyword>
<dbReference type="AlphaFoldDB" id="A0AAW1DHP2"/>
<gene>
    <name evidence="2" type="ORF">O3M35_006932</name>
</gene>
<keyword evidence="1" id="KW-0472">Membrane</keyword>
<keyword evidence="1" id="KW-0812">Transmembrane</keyword>